<evidence type="ECO:0000256" key="4">
    <source>
        <dbReference type="ARBA" id="ARBA00022801"/>
    </source>
</evidence>
<evidence type="ECO:0000256" key="5">
    <source>
        <dbReference type="ARBA" id="ARBA00022825"/>
    </source>
</evidence>
<dbReference type="EMBL" id="AP024849">
    <property type="protein sequence ID" value="BCZ47852.1"/>
    <property type="molecule type" value="Genomic_DNA"/>
</dbReference>
<feature type="domain" description="LD-carboxypeptidase C-terminal" evidence="7">
    <location>
        <begin position="171"/>
        <end position="285"/>
    </location>
</feature>
<dbReference type="Proteomes" id="UP000824633">
    <property type="component" value="Chromosome"/>
</dbReference>
<keyword evidence="2" id="KW-0121">Carboxypeptidase</keyword>
<dbReference type="Pfam" id="PF02016">
    <property type="entry name" value="Peptidase_S66"/>
    <property type="match status" value="1"/>
</dbReference>
<evidence type="ECO:0000256" key="2">
    <source>
        <dbReference type="ARBA" id="ARBA00022645"/>
    </source>
</evidence>
<dbReference type="RefSeq" id="WP_224034164.1">
    <property type="nucleotide sequence ID" value="NZ_AP024849.1"/>
</dbReference>
<dbReference type="PANTHER" id="PTHR30237">
    <property type="entry name" value="MURAMOYLTETRAPEPTIDE CARBOXYPEPTIDASE"/>
    <property type="match status" value="1"/>
</dbReference>
<dbReference type="Pfam" id="PF17676">
    <property type="entry name" value="Peptidase_S66C"/>
    <property type="match status" value="1"/>
</dbReference>
<dbReference type="InterPro" id="IPR040449">
    <property type="entry name" value="Peptidase_S66_N"/>
</dbReference>
<evidence type="ECO:0000256" key="3">
    <source>
        <dbReference type="ARBA" id="ARBA00022670"/>
    </source>
</evidence>
<dbReference type="InterPro" id="IPR003507">
    <property type="entry name" value="S66_fam"/>
</dbReference>
<dbReference type="SUPFAM" id="SSF52317">
    <property type="entry name" value="Class I glutamine amidotransferase-like"/>
    <property type="match status" value="1"/>
</dbReference>
<comment type="similarity">
    <text evidence="1">Belongs to the peptidase S66 family.</text>
</comment>
<proteinExistence type="inferred from homology"/>
<evidence type="ECO:0000313" key="9">
    <source>
        <dbReference type="Proteomes" id="UP000824633"/>
    </source>
</evidence>
<evidence type="ECO:0000259" key="7">
    <source>
        <dbReference type="Pfam" id="PF17676"/>
    </source>
</evidence>
<dbReference type="PANTHER" id="PTHR30237:SF2">
    <property type="entry name" value="MUREIN TETRAPEPTIDE CARBOXYPEPTIDASE"/>
    <property type="match status" value="1"/>
</dbReference>
<gene>
    <name evidence="8" type="ORF">psyc5s11_39190</name>
</gene>
<evidence type="ECO:0000256" key="1">
    <source>
        <dbReference type="ARBA" id="ARBA00010233"/>
    </source>
</evidence>
<sequence length="286" mass="32433">MDLLNYGDKVGIVACSNGLDKSNIIKMTQLENTLNLIGLKTVLSDKIYRKISDFNGTGKERAEILMKFFKDSSIKAIFDVSGGDLANGVLDYLDYEIIRHNPKPFFGYSDLSVILNSIYSKIKIKTYLYQIRNLIEDYKNKQIKEFKSTFMGNGNELLNFNYEWIQGNSMEGIVVGGNIRCLLKLSGTEYMPDFQDKIIFLESLNGDVHKMTTYLTQYKQMGVFKKVKGVILGSYTEMEREKYNPSIIEIIKEVVNNTNMPIIKTNEIGHGKDSKCIVIGGGIEIT</sequence>
<dbReference type="Gene3D" id="3.50.30.60">
    <property type="entry name" value="LD-carboxypeptidase A C-terminal domain-like"/>
    <property type="match status" value="1"/>
</dbReference>
<dbReference type="SUPFAM" id="SSF141986">
    <property type="entry name" value="LD-carboxypeptidase A C-terminal domain-like"/>
    <property type="match status" value="1"/>
</dbReference>
<keyword evidence="5" id="KW-0720">Serine protease</keyword>
<feature type="domain" description="LD-carboxypeptidase N-terminal" evidence="6">
    <location>
        <begin position="10"/>
        <end position="127"/>
    </location>
</feature>
<dbReference type="PIRSF" id="PIRSF028757">
    <property type="entry name" value="LD-carboxypeptidase"/>
    <property type="match status" value="1"/>
</dbReference>
<keyword evidence="3" id="KW-0645">Protease</keyword>
<reference evidence="9" key="1">
    <citation type="submission" date="2021-07" db="EMBL/GenBank/DDBJ databases">
        <title>Complete genome sequencing of a Clostridium isolate.</title>
        <authorList>
            <person name="Ueki A."/>
            <person name="Tonouchi A."/>
        </authorList>
    </citation>
    <scope>NUCLEOTIDE SEQUENCE [LARGE SCALE GENOMIC DNA]</scope>
    <source>
        <strain evidence="9">C5S11</strain>
    </source>
</reference>
<protein>
    <submittedName>
        <fullName evidence="8">LD-carboxypeptidase</fullName>
    </submittedName>
</protein>
<dbReference type="CDD" id="cd07062">
    <property type="entry name" value="Peptidase_S66_mccF_like"/>
    <property type="match status" value="1"/>
</dbReference>
<evidence type="ECO:0000313" key="8">
    <source>
        <dbReference type="EMBL" id="BCZ47852.1"/>
    </source>
</evidence>
<dbReference type="InterPro" id="IPR029062">
    <property type="entry name" value="Class_I_gatase-like"/>
</dbReference>
<keyword evidence="4" id="KW-0378">Hydrolase</keyword>
<evidence type="ECO:0000259" key="6">
    <source>
        <dbReference type="Pfam" id="PF02016"/>
    </source>
</evidence>
<keyword evidence="9" id="KW-1185">Reference proteome</keyword>
<accession>A0ABN6J516</accession>
<name>A0ABN6J516_9CLOT</name>
<dbReference type="Gene3D" id="3.40.50.10740">
    <property type="entry name" value="Class I glutamine amidotransferase-like"/>
    <property type="match status" value="1"/>
</dbReference>
<dbReference type="InterPro" id="IPR040921">
    <property type="entry name" value="Peptidase_S66C"/>
</dbReference>
<organism evidence="8 9">
    <name type="scientific">Clostridium gelidum</name>
    <dbReference type="NCBI Taxonomy" id="704125"/>
    <lineage>
        <taxon>Bacteria</taxon>
        <taxon>Bacillati</taxon>
        <taxon>Bacillota</taxon>
        <taxon>Clostridia</taxon>
        <taxon>Eubacteriales</taxon>
        <taxon>Clostridiaceae</taxon>
        <taxon>Clostridium</taxon>
    </lineage>
</organism>
<dbReference type="InterPro" id="IPR027461">
    <property type="entry name" value="Carboxypeptidase_A_C_sf"/>
</dbReference>
<dbReference type="InterPro" id="IPR027478">
    <property type="entry name" value="LdcA_N"/>
</dbReference>